<dbReference type="FunFam" id="3.90.226.10:FF:000020">
    <property type="entry name" value="ATP-dependent Clp protease proteolytic subunit"/>
    <property type="match status" value="1"/>
</dbReference>
<dbReference type="PANTHER" id="PTHR10381:SF6">
    <property type="entry name" value="ATP-DEPENDENT CLP PROTEASE PROTEOLYTIC SUBUNIT-RELATED PROTEIN 3, CHLOROPLASTIC"/>
    <property type="match status" value="1"/>
</dbReference>
<dbReference type="GO" id="GO:0009368">
    <property type="term" value="C:endopeptidase Clp complex"/>
    <property type="evidence" value="ECO:0007669"/>
    <property type="project" value="TreeGrafter"/>
</dbReference>
<dbReference type="InterPro" id="IPR023562">
    <property type="entry name" value="ClpP/TepA"/>
</dbReference>
<dbReference type="GO" id="GO:0004252">
    <property type="term" value="F:serine-type endopeptidase activity"/>
    <property type="evidence" value="ECO:0007669"/>
    <property type="project" value="InterPro"/>
</dbReference>
<protein>
    <recommendedName>
        <fullName evidence="3">ATP-dependent Clp protease proteolytic subunit</fullName>
    </recommendedName>
</protein>
<dbReference type="EMBL" id="JACGCM010002249">
    <property type="protein sequence ID" value="KAF6142631.1"/>
    <property type="molecule type" value="Genomic_DNA"/>
</dbReference>
<dbReference type="SUPFAM" id="SSF52096">
    <property type="entry name" value="ClpP/crotonase"/>
    <property type="match status" value="1"/>
</dbReference>
<dbReference type="PRINTS" id="PR00127">
    <property type="entry name" value="CLPPROTEASEP"/>
</dbReference>
<accession>A0A7J7LIY2</accession>
<dbReference type="AlphaFoldDB" id="A0A7J7LIY2"/>
<name>A0A7J7LIY2_9MAGN</name>
<dbReference type="InterPro" id="IPR029045">
    <property type="entry name" value="ClpP/crotonase-like_dom_sf"/>
</dbReference>
<dbReference type="Proteomes" id="UP000541444">
    <property type="component" value="Unassembled WGS sequence"/>
</dbReference>
<evidence type="ECO:0000313" key="5">
    <source>
        <dbReference type="EMBL" id="KAF6142631.1"/>
    </source>
</evidence>
<dbReference type="OrthoDB" id="2017408at2759"/>
<dbReference type="Pfam" id="PF00574">
    <property type="entry name" value="CLP_protease"/>
    <property type="match status" value="1"/>
</dbReference>
<organism evidence="5 6">
    <name type="scientific">Kingdonia uniflora</name>
    <dbReference type="NCBI Taxonomy" id="39325"/>
    <lineage>
        <taxon>Eukaryota</taxon>
        <taxon>Viridiplantae</taxon>
        <taxon>Streptophyta</taxon>
        <taxon>Embryophyta</taxon>
        <taxon>Tracheophyta</taxon>
        <taxon>Spermatophyta</taxon>
        <taxon>Magnoliopsida</taxon>
        <taxon>Ranunculales</taxon>
        <taxon>Circaeasteraceae</taxon>
        <taxon>Kingdonia</taxon>
    </lineage>
</organism>
<reference evidence="5 6" key="1">
    <citation type="journal article" date="2020" name="IScience">
        <title>Genome Sequencing of the Endangered Kingdonia uniflora (Circaeasteraceae, Ranunculales) Reveals Potential Mechanisms of Evolutionary Specialization.</title>
        <authorList>
            <person name="Sun Y."/>
            <person name="Deng T."/>
            <person name="Zhang A."/>
            <person name="Moore M.J."/>
            <person name="Landis J.B."/>
            <person name="Lin N."/>
            <person name="Zhang H."/>
            <person name="Zhang X."/>
            <person name="Huang J."/>
            <person name="Zhang X."/>
            <person name="Sun H."/>
            <person name="Wang H."/>
        </authorList>
    </citation>
    <scope>NUCLEOTIDE SEQUENCE [LARGE SCALE GENOMIC DNA]</scope>
    <source>
        <strain evidence="5">TB1705</strain>
        <tissue evidence="5">Leaf</tissue>
    </source>
</reference>
<dbReference type="GO" id="GO:0051117">
    <property type="term" value="F:ATPase binding"/>
    <property type="evidence" value="ECO:0007669"/>
    <property type="project" value="TreeGrafter"/>
</dbReference>
<dbReference type="PANTHER" id="PTHR10381">
    <property type="entry name" value="ATP-DEPENDENT CLP PROTEASE PROTEOLYTIC SUBUNIT"/>
    <property type="match status" value="1"/>
</dbReference>
<evidence type="ECO:0000256" key="4">
    <source>
        <dbReference type="SAM" id="MobiDB-lite"/>
    </source>
</evidence>
<gene>
    <name evidence="5" type="ORF">GIB67_015117</name>
</gene>
<sequence>MASCVQASMVHSSLGRGRRTRCKSINTTIRNSATIPMPPPFNPKDPFLQKLAAAAASSPTLKPFSNSDSPPYLDIFDSPQLMASPAQVERSSSSYSEHKPRRPPPDLPSLLLDGRIVYIAMPLVPVVTELVVAQLLYLQWTDPKAPIYLYINSTGTTRDDGETVGLESEGFAIYDALMQTKTEICTVNVGCAIGQACLLLAAGKKGRRFTLPHSKAMLQQPRVPSSGLLPASDVLIRAKEVKRNKDTLIKLLAKHTEHSIEEVSNAIKLPFHMDAQRAIEFGVVDKVLWRGQETLMAAVASPEDWDKGAGIKEA</sequence>
<dbReference type="GO" id="GO:0009536">
    <property type="term" value="C:plastid"/>
    <property type="evidence" value="ECO:0007669"/>
    <property type="project" value="UniProtKB-ARBA"/>
</dbReference>
<dbReference type="InterPro" id="IPR001907">
    <property type="entry name" value="ClpP"/>
</dbReference>
<evidence type="ECO:0000256" key="3">
    <source>
        <dbReference type="RuleBase" id="RU003567"/>
    </source>
</evidence>
<dbReference type="GO" id="GO:0004176">
    <property type="term" value="F:ATP-dependent peptidase activity"/>
    <property type="evidence" value="ECO:0007669"/>
    <property type="project" value="InterPro"/>
</dbReference>
<proteinExistence type="inferred from homology"/>
<feature type="region of interest" description="Disordered" evidence="4">
    <location>
        <begin position="86"/>
        <end position="106"/>
    </location>
</feature>
<dbReference type="Gene3D" id="3.90.226.10">
    <property type="entry name" value="2-enoyl-CoA Hydratase, Chain A, domain 1"/>
    <property type="match status" value="1"/>
</dbReference>
<evidence type="ECO:0000256" key="2">
    <source>
        <dbReference type="ARBA" id="ARBA00062827"/>
    </source>
</evidence>
<evidence type="ECO:0000313" key="6">
    <source>
        <dbReference type="Proteomes" id="UP000541444"/>
    </source>
</evidence>
<comment type="similarity">
    <text evidence="1 3">Belongs to the peptidase S14 family.</text>
</comment>
<comment type="subunit">
    <text evidence="2">Component of the chloroplastic Clp protease core complex which consist of at least 16 proteins: CLPP4 (3 copies), CLPP5 (3 copies), CLPR4 (2 copies), ClpP1 (1 copy), CLPP6 (1 copy), CLPR2 (1 copy), CLPT1 (1 copy), CLPT2 (1 copy) and 3 copies of CLPP3 and/or CLPR1 and/or CLPR3. The core complex is organized in two heptameric rings, one containing CLPP3,4,5,6 in a 1:2:3:1 ratio and the other CLPP1 and CLPR1,2,3,4 in a 3:1:1:1:1 ratio.</text>
</comment>
<comment type="caution">
    <text evidence="5">The sequence shown here is derived from an EMBL/GenBank/DDBJ whole genome shotgun (WGS) entry which is preliminary data.</text>
</comment>
<dbReference type="GO" id="GO:0006515">
    <property type="term" value="P:protein quality control for misfolded or incompletely synthesized proteins"/>
    <property type="evidence" value="ECO:0007669"/>
    <property type="project" value="TreeGrafter"/>
</dbReference>
<evidence type="ECO:0000256" key="1">
    <source>
        <dbReference type="ARBA" id="ARBA00007039"/>
    </source>
</evidence>
<dbReference type="CDD" id="cd07017">
    <property type="entry name" value="S14_ClpP_2"/>
    <property type="match status" value="1"/>
</dbReference>
<keyword evidence="6" id="KW-1185">Reference proteome</keyword>